<evidence type="ECO:0000313" key="1">
    <source>
        <dbReference type="EMBL" id="WMT07789.1"/>
    </source>
</evidence>
<dbReference type="GeneID" id="84216423"/>
<proteinExistence type="predicted"/>
<name>A0AAF0T5R7_9EURY</name>
<evidence type="ECO:0000313" key="3">
    <source>
        <dbReference type="Proteomes" id="UP001224926"/>
    </source>
</evidence>
<dbReference type="EMBL" id="CP101873">
    <property type="protein sequence ID" value="WMT07789.1"/>
    <property type="molecule type" value="Genomic_DNA"/>
</dbReference>
<protein>
    <submittedName>
        <fullName evidence="1">Uncharacterized protein</fullName>
    </submittedName>
</protein>
<dbReference type="Proteomes" id="UP001224926">
    <property type="component" value="Chromosome"/>
</dbReference>
<gene>
    <name evidence="2" type="ORF">NP511_02030</name>
    <name evidence="1" type="ORF">NP511_20745</name>
</gene>
<keyword evidence="3" id="KW-1185">Reference proteome</keyword>
<dbReference type="RefSeq" id="WP_049964201.1">
    <property type="nucleotide sequence ID" value="NZ_CP101873.1"/>
</dbReference>
<dbReference type="GeneID" id="39864893"/>
<evidence type="ECO:0000313" key="2">
    <source>
        <dbReference type="EMBL" id="WMT08421.1"/>
    </source>
</evidence>
<dbReference type="EMBL" id="CP101873">
    <property type="protein sequence ID" value="WMT08421.1"/>
    <property type="molecule type" value="Genomic_DNA"/>
</dbReference>
<dbReference type="AlphaFoldDB" id="A0AAF0T5R7"/>
<reference evidence="1 3" key="1">
    <citation type="submission" date="2022-07" db="EMBL/GenBank/DDBJ databases">
        <title>Two temperate virus in Haloterrigena jeotgali A29.</title>
        <authorList>
            <person name="Deng X."/>
        </authorList>
    </citation>
    <scope>NUCLEOTIDE SEQUENCE [LARGE SCALE GENOMIC DNA]</scope>
    <source>
        <strain evidence="1 3">A29</strain>
    </source>
</reference>
<organism evidence="1 3">
    <name type="scientific">Natrinema thermotolerans</name>
    <dbReference type="NCBI Taxonomy" id="121872"/>
    <lineage>
        <taxon>Archaea</taxon>
        <taxon>Methanobacteriati</taxon>
        <taxon>Methanobacteriota</taxon>
        <taxon>Stenosarchaea group</taxon>
        <taxon>Halobacteria</taxon>
        <taxon>Halobacteriales</taxon>
        <taxon>Natrialbaceae</taxon>
        <taxon>Natrinema</taxon>
    </lineage>
</organism>
<sequence length="188" mass="21706">MSLETTQIPYQRDGDDVVGIGSYRVLETFDGRADEDVREDIREKTEVALKDYPELAGKTVTIGRIDPDEDANAQAFFYNLLTAYHTDRFASLQTVYHELAHLAIFVQHEQGEDVPLSSEEYCSIVAVSRMPVRYLEHDNREDISYLGTPTVPKAEWPEICQRALEYREENGRNSHYIQRCKEWLEVDA</sequence>
<accession>A0AAF0T5R7</accession>